<dbReference type="Proteomes" id="UP001219585">
    <property type="component" value="Chromosome"/>
</dbReference>
<dbReference type="KEGG" id="liu:OU989_02990"/>
<dbReference type="RefSeq" id="WP_274795636.1">
    <property type="nucleotide sequence ID" value="NZ_CP113527.1"/>
</dbReference>
<evidence type="ECO:0000313" key="2">
    <source>
        <dbReference type="Proteomes" id="UP001219585"/>
    </source>
</evidence>
<name>A0AAJ5UWF0_9BACI</name>
<reference evidence="1" key="1">
    <citation type="submission" date="2022-11" db="EMBL/GenBank/DDBJ databases">
        <title>Lysinibacillus irui.</title>
        <authorList>
            <person name="Akintayo S.O."/>
        </authorList>
    </citation>
    <scope>NUCLEOTIDE SEQUENCE</scope>
    <source>
        <strain evidence="1">IRB4-01</strain>
    </source>
</reference>
<proteinExistence type="predicted"/>
<gene>
    <name evidence="1" type="ORF">OU989_02990</name>
</gene>
<dbReference type="EMBL" id="CP113527">
    <property type="protein sequence ID" value="WDV07465.1"/>
    <property type="molecule type" value="Genomic_DNA"/>
</dbReference>
<protein>
    <submittedName>
        <fullName evidence="1">Uncharacterized protein</fullName>
    </submittedName>
</protein>
<dbReference type="AlphaFoldDB" id="A0AAJ5UWF0"/>
<evidence type="ECO:0000313" key="1">
    <source>
        <dbReference type="EMBL" id="WDV07465.1"/>
    </source>
</evidence>
<organism evidence="1 2">
    <name type="scientific">Lysinibacillus irui</name>
    <dbReference type="NCBI Taxonomy" id="2998077"/>
    <lineage>
        <taxon>Bacteria</taxon>
        <taxon>Bacillati</taxon>
        <taxon>Bacillota</taxon>
        <taxon>Bacilli</taxon>
        <taxon>Bacillales</taxon>
        <taxon>Bacillaceae</taxon>
        <taxon>Lysinibacillus</taxon>
    </lineage>
</organism>
<accession>A0AAJ5UWF0</accession>
<sequence>MLKKDLLLDLIKENNMDKQIYVFGAVEFGVQVTKYLLENNIPISGFMRV</sequence>